<comment type="caution">
    <text evidence="5">The sequence shown here is derived from an EMBL/GenBank/DDBJ whole genome shotgun (WGS) entry which is preliminary data.</text>
</comment>
<evidence type="ECO:0000313" key="5">
    <source>
        <dbReference type="EMBL" id="ODH21877.1"/>
    </source>
</evidence>
<evidence type="ECO:0000256" key="2">
    <source>
        <dbReference type="SAM" id="MobiDB-lite"/>
    </source>
</evidence>
<name>A0A1D2J9T6_PARBR</name>
<keyword evidence="1" id="KW-0479">Metal-binding</keyword>
<dbReference type="PROSITE" id="PS50089">
    <property type="entry name" value="ZF_RING_2"/>
    <property type="match status" value="1"/>
</dbReference>
<dbReference type="GO" id="GO:0061630">
    <property type="term" value="F:ubiquitin protein ligase activity"/>
    <property type="evidence" value="ECO:0007669"/>
    <property type="project" value="InterPro"/>
</dbReference>
<dbReference type="Proteomes" id="UP000242814">
    <property type="component" value="Unassembled WGS sequence"/>
</dbReference>
<gene>
    <name evidence="5" type="ORF">ACO22_05598</name>
</gene>
<dbReference type="VEuPathDB" id="FungiDB:PADG_04538"/>
<proteinExistence type="predicted"/>
<dbReference type="SUPFAM" id="SSF57850">
    <property type="entry name" value="RING/U-box"/>
    <property type="match status" value="1"/>
</dbReference>
<dbReference type="Pfam" id="PF13639">
    <property type="entry name" value="zf-RING_2"/>
    <property type="match status" value="1"/>
</dbReference>
<dbReference type="PROSITE" id="PS50966">
    <property type="entry name" value="ZF_SWIM"/>
    <property type="match status" value="1"/>
</dbReference>
<accession>A0A1D2J9T6</accession>
<dbReference type="PANTHER" id="PTHR21540">
    <property type="entry name" value="RING FINGER AND SWIM DOMAIN-CONTAINING PROTEIN 2"/>
    <property type="match status" value="1"/>
</dbReference>
<keyword evidence="1" id="KW-0863">Zinc-finger</keyword>
<dbReference type="EMBL" id="LZYO01000256">
    <property type="protein sequence ID" value="ODH21877.1"/>
    <property type="molecule type" value="Genomic_DNA"/>
</dbReference>
<feature type="domain" description="SWIM-type" evidence="4">
    <location>
        <begin position="149"/>
        <end position="181"/>
    </location>
</feature>
<organism evidence="5 6">
    <name type="scientific">Paracoccidioides brasiliensis</name>
    <dbReference type="NCBI Taxonomy" id="121759"/>
    <lineage>
        <taxon>Eukaryota</taxon>
        <taxon>Fungi</taxon>
        <taxon>Dikarya</taxon>
        <taxon>Ascomycota</taxon>
        <taxon>Pezizomycotina</taxon>
        <taxon>Eurotiomycetes</taxon>
        <taxon>Eurotiomycetidae</taxon>
        <taxon>Onygenales</taxon>
        <taxon>Ajellomycetaceae</taxon>
        <taxon>Paracoccidioides</taxon>
    </lineage>
</organism>
<dbReference type="InterPro" id="IPR001841">
    <property type="entry name" value="Znf_RING"/>
</dbReference>
<dbReference type="GO" id="GO:0008270">
    <property type="term" value="F:zinc ion binding"/>
    <property type="evidence" value="ECO:0007669"/>
    <property type="project" value="UniProtKB-KW"/>
</dbReference>
<sequence length="379" mass="42188">MASNPGCPPLYAAISRAPNTQRRSGTKRRHEETQEDEYAAPTPRSVRRRQVQNAIAGGNRPVIDLTCRGTTPQAQPPNPNKRKKVEKPPVVEKEERRLRMFRNHAPQSYLQKLDRARTQRMFVVSRTREGTEDVPTERVHIVGTTGNIYQVEIALEPSCTCPDAEKGNQCKHIIYVLCNVLKVTGYLAYQRAFLSSELRVIFANAPLNPQDNSSGENKSGKRKPVDGDCPICFMEFEPSTEEVVWCKTACGNNIHKSCFEKWAATQQGNGVRCVYCRSAWAVDTSLDQLLSQGTVNDEGYVNVARQIGLSGVRGMNTLLIIIRHITGLVDGTIHPTTTKTTITTTTTMTTKTIWACTIQRSATPSSGRIHTTTREENDG</sequence>
<dbReference type="InterPro" id="IPR007527">
    <property type="entry name" value="Znf_SWIM"/>
</dbReference>
<evidence type="ECO:0000259" key="4">
    <source>
        <dbReference type="PROSITE" id="PS50966"/>
    </source>
</evidence>
<evidence type="ECO:0000256" key="1">
    <source>
        <dbReference type="PROSITE-ProRule" id="PRU00175"/>
    </source>
</evidence>
<feature type="region of interest" description="Disordered" evidence="2">
    <location>
        <begin position="1"/>
        <end position="91"/>
    </location>
</feature>
<feature type="domain" description="RING-type" evidence="3">
    <location>
        <begin position="229"/>
        <end position="277"/>
    </location>
</feature>
<dbReference type="InterPro" id="IPR039903">
    <property type="entry name" value="Zswim2"/>
</dbReference>
<dbReference type="Gene3D" id="3.30.40.10">
    <property type="entry name" value="Zinc/RING finger domain, C3HC4 (zinc finger)"/>
    <property type="match status" value="1"/>
</dbReference>
<reference evidence="5 6" key="1">
    <citation type="submission" date="2016-06" db="EMBL/GenBank/DDBJ databases">
        <authorList>
            <person name="Kjaerup R.B."/>
            <person name="Dalgaard T.S."/>
            <person name="Juul-Madsen H.R."/>
        </authorList>
    </citation>
    <scope>NUCLEOTIDE SEQUENCE [LARGE SCALE GENOMIC DNA]</scope>
    <source>
        <strain evidence="5 6">Pb300</strain>
    </source>
</reference>
<evidence type="ECO:0000259" key="3">
    <source>
        <dbReference type="PROSITE" id="PS50089"/>
    </source>
</evidence>
<dbReference type="CDD" id="cd16494">
    <property type="entry name" value="RING-CH-C4HC3_ZSWM2"/>
    <property type="match status" value="1"/>
</dbReference>
<evidence type="ECO:0000313" key="6">
    <source>
        <dbReference type="Proteomes" id="UP000242814"/>
    </source>
</evidence>
<protein>
    <submittedName>
        <fullName evidence="5">Uncharacterized protein</fullName>
    </submittedName>
</protein>
<dbReference type="AlphaFoldDB" id="A0A1D2J9T6"/>
<keyword evidence="1" id="KW-0862">Zinc</keyword>
<dbReference type="InterPro" id="IPR013083">
    <property type="entry name" value="Znf_RING/FYVE/PHD"/>
</dbReference>
<dbReference type="VEuPathDB" id="FungiDB:PABG_04172"/>
<dbReference type="PANTHER" id="PTHR21540:SF0">
    <property type="entry name" value="PHD FAMILY PROTEIN"/>
    <property type="match status" value="1"/>
</dbReference>
<dbReference type="Pfam" id="PF04434">
    <property type="entry name" value="SWIM"/>
    <property type="match status" value="1"/>
</dbReference>